<comment type="caution">
    <text evidence="1">The sequence shown here is derived from an EMBL/GenBank/DDBJ whole genome shotgun (WGS) entry which is preliminary data.</text>
</comment>
<organism evidence="1 2">
    <name type="scientific">Holotrichia oblita</name>
    <name type="common">Chafer beetle</name>
    <dbReference type="NCBI Taxonomy" id="644536"/>
    <lineage>
        <taxon>Eukaryota</taxon>
        <taxon>Metazoa</taxon>
        <taxon>Ecdysozoa</taxon>
        <taxon>Arthropoda</taxon>
        <taxon>Hexapoda</taxon>
        <taxon>Insecta</taxon>
        <taxon>Pterygota</taxon>
        <taxon>Neoptera</taxon>
        <taxon>Endopterygota</taxon>
        <taxon>Coleoptera</taxon>
        <taxon>Polyphaga</taxon>
        <taxon>Scarabaeiformia</taxon>
        <taxon>Scarabaeidae</taxon>
        <taxon>Melolonthinae</taxon>
        <taxon>Holotrichia</taxon>
    </lineage>
</organism>
<sequence>MDILIYTIQACEIPTSQNEHSHYTCDDDGEVKCLPGWTGDLCDVPKCRSGCDPLQGYCNRPGECLCKLGYYGERCNKCIPLPGCQHGYCNVSFECICQEGWDGLFCSEPICSKTCHKERGYCRKPGECRCKVGWWGKNCEKCYPYPGCANGNCTRPWECNCKPGWGGMLCDEELNYCEKNPDTCKNGSKCLSLTKEDGKFRCLCREGTSGKNCELSTLTTTTTTTTVEPENDEEIEGGVTTEDLTVLEEQSISNQENNITQ</sequence>
<protein>
    <submittedName>
        <fullName evidence="1">Notch ligand family member</fullName>
    </submittedName>
</protein>
<dbReference type="Proteomes" id="UP001056778">
    <property type="component" value="Chromosome 6"/>
</dbReference>
<gene>
    <name evidence="1" type="ORF">MML48_6g00010789</name>
</gene>
<name>A0ACB9SWH8_HOLOL</name>
<evidence type="ECO:0000313" key="1">
    <source>
        <dbReference type="EMBL" id="KAI4458898.1"/>
    </source>
</evidence>
<reference evidence="1" key="1">
    <citation type="submission" date="2022-04" db="EMBL/GenBank/DDBJ databases">
        <title>Chromosome-scale genome assembly of Holotrichia oblita Faldermann.</title>
        <authorList>
            <person name="Rongchong L."/>
        </authorList>
    </citation>
    <scope>NUCLEOTIDE SEQUENCE</scope>
    <source>
        <strain evidence="1">81SQS9</strain>
    </source>
</reference>
<dbReference type="EMBL" id="CM043020">
    <property type="protein sequence ID" value="KAI4458898.1"/>
    <property type="molecule type" value="Genomic_DNA"/>
</dbReference>
<evidence type="ECO:0000313" key="2">
    <source>
        <dbReference type="Proteomes" id="UP001056778"/>
    </source>
</evidence>
<proteinExistence type="predicted"/>
<accession>A0ACB9SWH8</accession>
<keyword evidence="2" id="KW-1185">Reference proteome</keyword>